<dbReference type="Pfam" id="PF23550">
    <property type="entry name" value="zf_Tbcl_Rhp7"/>
    <property type="match status" value="1"/>
</dbReference>
<accession>A0A0F7TNW8</accession>
<feature type="region of interest" description="Disordered" evidence="1">
    <location>
        <begin position="46"/>
        <end position="117"/>
    </location>
</feature>
<protein>
    <recommendedName>
        <fullName evidence="2">DNA repair protein rhp7 treble clef domain-containing protein</fullName>
    </recommendedName>
</protein>
<feature type="region of interest" description="Disordered" evidence="1">
    <location>
        <begin position="166"/>
        <end position="186"/>
    </location>
</feature>
<dbReference type="InterPro" id="IPR006553">
    <property type="entry name" value="Leu-rich_rpt_Cys-con_subtyp"/>
</dbReference>
<dbReference type="GO" id="GO:0019005">
    <property type="term" value="C:SCF ubiquitin ligase complex"/>
    <property type="evidence" value="ECO:0007669"/>
    <property type="project" value="TreeGrafter"/>
</dbReference>
<feature type="compositionally biased region" description="Basic and acidic residues" evidence="1">
    <location>
        <begin position="89"/>
        <end position="110"/>
    </location>
</feature>
<dbReference type="OrthoDB" id="1924287at2759"/>
<sequence>MTSYPRVQSSVLTTNGCFFRRSALTDFLASNNISAAQIRDDYDRRVADSARQTAQEEQDADLDMEEPEYEPTPEPDSPEDKAKKRKRQQAIEKIKKSKEFARRKARRTGEPDDDDDALVNEMMHEKQRPTPGQLDNCEDCGKRFTVTPYSKTGPSGGLLCADCSKNHIGKDKKAPPKKRSSGIGRRQNQSALLDGLASQGAQSLLETCIKKVAENISDVEEFGDLPPPVMHRLSQILARRRAITSTTLDLFLRPQNKEINIYDCAKLGTDDYHKILATMPNLTRLNLRFVTPMKDRIFQYMMDRDMNIQDLHLDSPNLVTDEVWRQLFTRLGPRLRSLKLWNLDSAFDDETAEVMSQHCTQLQRLKLKHLNKIGDKALEAISTMKNLQHLSLQLSQETTPEPLLRILTELGPNLRSLSLEEFYFADDRLLELIREKCRHLTKLRLAINAELTDKAFANLFRGWSNPPLTFADFHRVRDVDMANPGGPPEPVGLASDGFIALMEHSGARLQSLNIASCRHISYAAYEEAFGEHKQYPELKYLDIAFNGVVDDYLAQCIFRCCPALTRLVVFGCFKIRDIKIPRGLAVIGTVGAKLTIDGITQKELV</sequence>
<dbReference type="PANTHER" id="PTHR13318">
    <property type="entry name" value="PARTNER OF PAIRED, ISOFORM B-RELATED"/>
    <property type="match status" value="1"/>
</dbReference>
<dbReference type="FunFam" id="3.80.10.10:FF:000601">
    <property type="entry name" value="DNA repair protein Rad7, protein"/>
    <property type="match status" value="1"/>
</dbReference>
<dbReference type="EMBL" id="CDHK01000005">
    <property type="protein sequence ID" value="CEJ57546.1"/>
    <property type="molecule type" value="Genomic_DNA"/>
</dbReference>
<evidence type="ECO:0000256" key="1">
    <source>
        <dbReference type="SAM" id="MobiDB-lite"/>
    </source>
</evidence>
<evidence type="ECO:0000259" key="2">
    <source>
        <dbReference type="Pfam" id="PF23550"/>
    </source>
</evidence>
<feature type="domain" description="DNA repair protein rhp7 treble clef" evidence="2">
    <location>
        <begin position="131"/>
        <end position="166"/>
    </location>
</feature>
<dbReference type="GO" id="GO:0031146">
    <property type="term" value="P:SCF-dependent proteasomal ubiquitin-dependent protein catabolic process"/>
    <property type="evidence" value="ECO:0007669"/>
    <property type="project" value="TreeGrafter"/>
</dbReference>
<feature type="compositionally biased region" description="Acidic residues" evidence="1">
    <location>
        <begin position="56"/>
        <end position="77"/>
    </location>
</feature>
<dbReference type="InterPro" id="IPR032675">
    <property type="entry name" value="LRR_dom_sf"/>
</dbReference>
<dbReference type="AlphaFoldDB" id="A0A0F7TNW8"/>
<evidence type="ECO:0000313" key="4">
    <source>
        <dbReference type="Proteomes" id="UP000042958"/>
    </source>
</evidence>
<gene>
    <name evidence="3" type="ORF">PMG11_06236</name>
</gene>
<dbReference type="SUPFAM" id="SSF52047">
    <property type="entry name" value="RNI-like"/>
    <property type="match status" value="1"/>
</dbReference>
<keyword evidence="4" id="KW-1185">Reference proteome</keyword>
<organism evidence="3 4">
    <name type="scientific">Penicillium brasilianum</name>
    <dbReference type="NCBI Taxonomy" id="104259"/>
    <lineage>
        <taxon>Eukaryota</taxon>
        <taxon>Fungi</taxon>
        <taxon>Dikarya</taxon>
        <taxon>Ascomycota</taxon>
        <taxon>Pezizomycotina</taxon>
        <taxon>Eurotiomycetes</taxon>
        <taxon>Eurotiomycetidae</taxon>
        <taxon>Eurotiales</taxon>
        <taxon>Aspergillaceae</taxon>
        <taxon>Penicillium</taxon>
    </lineage>
</organism>
<evidence type="ECO:0000313" key="3">
    <source>
        <dbReference type="EMBL" id="CEJ57546.1"/>
    </source>
</evidence>
<proteinExistence type="predicted"/>
<dbReference type="SMART" id="SM00367">
    <property type="entry name" value="LRR_CC"/>
    <property type="match status" value="4"/>
</dbReference>
<dbReference type="STRING" id="104259.A0A0F7TNW8"/>
<reference evidence="4" key="1">
    <citation type="journal article" date="2015" name="Genome Announc.">
        <title>Draft genome sequence of the fungus Penicillium brasilianum MG11.</title>
        <authorList>
            <person name="Horn F."/>
            <person name="Linde J."/>
            <person name="Mattern D.J."/>
            <person name="Walther G."/>
            <person name="Guthke R."/>
            <person name="Brakhage A.A."/>
            <person name="Valiante V."/>
        </authorList>
    </citation>
    <scope>NUCLEOTIDE SEQUENCE [LARGE SCALE GENOMIC DNA]</scope>
    <source>
        <strain evidence="4">MG11</strain>
    </source>
</reference>
<name>A0A0F7TNW8_PENBI</name>
<dbReference type="InterPro" id="IPR056451">
    <property type="entry name" value="Znf_Tbcl_Rhp7"/>
</dbReference>
<dbReference type="Gene3D" id="3.80.10.10">
    <property type="entry name" value="Ribonuclease Inhibitor"/>
    <property type="match status" value="2"/>
</dbReference>
<dbReference type="Proteomes" id="UP000042958">
    <property type="component" value="Unassembled WGS sequence"/>
</dbReference>